<evidence type="ECO:0000313" key="1">
    <source>
        <dbReference type="EMBL" id="EJK58825.1"/>
    </source>
</evidence>
<dbReference type="EMBL" id="AGNL01024150">
    <property type="protein sequence ID" value="EJK58825.1"/>
    <property type="molecule type" value="Genomic_DNA"/>
</dbReference>
<reference evidence="1 2" key="1">
    <citation type="journal article" date="2012" name="Genome Biol.">
        <title>Genome and low-iron response of an oceanic diatom adapted to chronic iron limitation.</title>
        <authorList>
            <person name="Lommer M."/>
            <person name="Specht M."/>
            <person name="Roy A.S."/>
            <person name="Kraemer L."/>
            <person name="Andreson R."/>
            <person name="Gutowska M.A."/>
            <person name="Wolf J."/>
            <person name="Bergner S.V."/>
            <person name="Schilhabel M.B."/>
            <person name="Klostermeier U.C."/>
            <person name="Beiko R.G."/>
            <person name="Rosenstiel P."/>
            <person name="Hippler M."/>
            <person name="Laroche J."/>
        </authorList>
    </citation>
    <scope>NUCLEOTIDE SEQUENCE [LARGE SCALE GENOMIC DNA]</scope>
    <source>
        <strain evidence="1 2">CCMP1005</strain>
    </source>
</reference>
<comment type="caution">
    <text evidence="1">The sequence shown here is derived from an EMBL/GenBank/DDBJ whole genome shotgun (WGS) entry which is preliminary data.</text>
</comment>
<proteinExistence type="predicted"/>
<sequence>MSAYLPTILNSKKFKLQKIDKGWNVFGIPPDSTDDDDMTFFLSLLQTQSTKQVAVDDDMTFFLSLLQTQSTKQVAGVEVIKQAKEGPADGSSSDTDNSD</sequence>
<organism evidence="1 2">
    <name type="scientific">Thalassiosira oceanica</name>
    <name type="common">Marine diatom</name>
    <dbReference type="NCBI Taxonomy" id="159749"/>
    <lineage>
        <taxon>Eukaryota</taxon>
        <taxon>Sar</taxon>
        <taxon>Stramenopiles</taxon>
        <taxon>Ochrophyta</taxon>
        <taxon>Bacillariophyta</taxon>
        <taxon>Coscinodiscophyceae</taxon>
        <taxon>Thalassiosirophycidae</taxon>
        <taxon>Thalassiosirales</taxon>
        <taxon>Thalassiosiraceae</taxon>
        <taxon>Thalassiosira</taxon>
    </lineage>
</organism>
<name>K0S0I2_THAOC</name>
<evidence type="ECO:0000313" key="2">
    <source>
        <dbReference type="Proteomes" id="UP000266841"/>
    </source>
</evidence>
<protein>
    <submittedName>
        <fullName evidence="1">Uncharacterized protein</fullName>
    </submittedName>
</protein>
<dbReference type="Proteomes" id="UP000266841">
    <property type="component" value="Unassembled WGS sequence"/>
</dbReference>
<keyword evidence="2" id="KW-1185">Reference proteome</keyword>
<dbReference type="AlphaFoldDB" id="K0S0I2"/>
<gene>
    <name evidence="1" type="ORF">THAOC_21015</name>
</gene>
<accession>K0S0I2</accession>